<comment type="caution">
    <text evidence="8">The sequence shown here is derived from an EMBL/GenBank/DDBJ whole genome shotgun (WGS) entry which is preliminary data.</text>
</comment>
<feature type="region of interest" description="Disordered" evidence="6">
    <location>
        <begin position="1"/>
        <end position="23"/>
    </location>
</feature>
<name>A0ABW4K0H2_9HYPH</name>
<keyword evidence="8" id="KW-0969">Cilium</keyword>
<keyword evidence="8" id="KW-0282">Flagellum</keyword>
<feature type="domain" description="FlgD/Vpr Ig-like" evidence="7">
    <location>
        <begin position="108"/>
        <end position="178"/>
    </location>
</feature>
<dbReference type="Gene3D" id="2.60.40.4070">
    <property type="match status" value="1"/>
</dbReference>
<evidence type="ECO:0000313" key="9">
    <source>
        <dbReference type="Proteomes" id="UP001597327"/>
    </source>
</evidence>
<evidence type="ECO:0000256" key="5">
    <source>
        <dbReference type="RuleBase" id="RU362076"/>
    </source>
</evidence>
<keyword evidence="9" id="KW-1185">Reference proteome</keyword>
<evidence type="ECO:0000256" key="6">
    <source>
        <dbReference type="SAM" id="MobiDB-lite"/>
    </source>
</evidence>
<dbReference type="Pfam" id="PF03963">
    <property type="entry name" value="FlgD"/>
    <property type="match status" value="1"/>
</dbReference>
<reference evidence="9" key="1">
    <citation type="journal article" date="2019" name="Int. J. Syst. Evol. Microbiol.">
        <title>The Global Catalogue of Microorganisms (GCM) 10K type strain sequencing project: providing services to taxonomists for standard genome sequencing and annotation.</title>
        <authorList>
            <consortium name="The Broad Institute Genomics Platform"/>
            <consortium name="The Broad Institute Genome Sequencing Center for Infectious Disease"/>
            <person name="Wu L."/>
            <person name="Ma J."/>
        </authorList>
    </citation>
    <scope>NUCLEOTIDE SEQUENCE [LARGE SCALE GENOMIC DNA]</scope>
    <source>
        <strain evidence="9">JCM 3369</strain>
    </source>
</reference>
<keyword evidence="3 5" id="KW-1005">Bacterial flagellum biogenesis</keyword>
<evidence type="ECO:0000256" key="2">
    <source>
        <dbReference type="ARBA" id="ARBA00016013"/>
    </source>
</evidence>
<keyword evidence="8" id="KW-0966">Cell projection</keyword>
<comment type="similarity">
    <text evidence="1 5">Belongs to the FlgD family.</text>
</comment>
<dbReference type="EMBL" id="JBHUFA010000015">
    <property type="protein sequence ID" value="MFD1697286.1"/>
    <property type="molecule type" value="Genomic_DNA"/>
</dbReference>
<evidence type="ECO:0000259" key="7">
    <source>
        <dbReference type="Pfam" id="PF13860"/>
    </source>
</evidence>
<dbReference type="RefSeq" id="WP_149893534.1">
    <property type="nucleotide sequence ID" value="NZ_JBHUFA010000015.1"/>
</dbReference>
<evidence type="ECO:0000256" key="4">
    <source>
        <dbReference type="ARBA" id="ARBA00024746"/>
    </source>
</evidence>
<comment type="function">
    <text evidence="4 5">Required for flagellar hook formation. May act as a scaffolding protein.</text>
</comment>
<proteinExistence type="inferred from homology"/>
<gene>
    <name evidence="8" type="ORF">ACFSC7_17350</name>
</gene>
<evidence type="ECO:0000256" key="3">
    <source>
        <dbReference type="ARBA" id="ARBA00022795"/>
    </source>
</evidence>
<dbReference type="InterPro" id="IPR005648">
    <property type="entry name" value="FlgD"/>
</dbReference>
<evidence type="ECO:0000313" key="8">
    <source>
        <dbReference type="EMBL" id="MFD1697286.1"/>
    </source>
</evidence>
<evidence type="ECO:0000256" key="1">
    <source>
        <dbReference type="ARBA" id="ARBA00010577"/>
    </source>
</evidence>
<accession>A0ABW4K0H2</accession>
<dbReference type="Gene3D" id="2.30.30.910">
    <property type="match status" value="1"/>
</dbReference>
<sequence>MTISTVNSAATTTTSSSTSSTQQASLGISSSDFLSLMVEQLMNQNPLDPTDTDSYLDKLVSYASYDTQVSISEDLQNVVDNITTTLAANGIGYVGMTVEAKGSTNTLEDGAASWNYTLNSNAESVKIKVLNESGVVVYSETGSTSAGAHSFTWDGVTSSGEQMADGGTYTIQIDATDSDGDDVDGFTTVIGVVTGVDYSGGEAVLNIGDAEVAIDNILSVHTS</sequence>
<dbReference type="Proteomes" id="UP001597327">
    <property type="component" value="Unassembled WGS sequence"/>
</dbReference>
<organism evidence="8 9">
    <name type="scientific">Roseibium aestuarii</name>
    <dbReference type="NCBI Taxonomy" id="2600299"/>
    <lineage>
        <taxon>Bacteria</taxon>
        <taxon>Pseudomonadati</taxon>
        <taxon>Pseudomonadota</taxon>
        <taxon>Alphaproteobacteria</taxon>
        <taxon>Hyphomicrobiales</taxon>
        <taxon>Stappiaceae</taxon>
        <taxon>Roseibium</taxon>
    </lineage>
</organism>
<protein>
    <recommendedName>
        <fullName evidence="2 5">Basal-body rod modification protein FlgD</fullName>
    </recommendedName>
</protein>
<dbReference type="Pfam" id="PF13860">
    <property type="entry name" value="FlgD_ig"/>
    <property type="match status" value="1"/>
</dbReference>
<dbReference type="InterPro" id="IPR025965">
    <property type="entry name" value="FlgD/Vpr_Ig-like"/>
</dbReference>